<keyword evidence="4 6" id="KW-1133">Transmembrane helix</keyword>
<dbReference type="GO" id="GO:0022857">
    <property type="term" value="F:transmembrane transporter activity"/>
    <property type="evidence" value="ECO:0007669"/>
    <property type="project" value="InterPro"/>
</dbReference>
<feature type="transmembrane region" description="Helical" evidence="6">
    <location>
        <begin position="62"/>
        <end position="87"/>
    </location>
</feature>
<evidence type="ECO:0000313" key="7">
    <source>
        <dbReference type="EMBL" id="MBO8414124.1"/>
    </source>
</evidence>
<gene>
    <name evidence="7" type="ORF">IAC78_01405</name>
</gene>
<dbReference type="PANTHER" id="PTHR43370">
    <property type="entry name" value="SUGAR ABC TRANSPORTER INTEGRAL MEMBRANE PROTEIN-RELATED"/>
    <property type="match status" value="1"/>
</dbReference>
<evidence type="ECO:0000313" key="8">
    <source>
        <dbReference type="Proteomes" id="UP000823629"/>
    </source>
</evidence>
<keyword evidence="3 6" id="KW-0812">Transmembrane</keyword>
<name>A0A9D9D5M0_9BACL</name>
<feature type="transmembrane region" description="Helical" evidence="6">
    <location>
        <begin position="213"/>
        <end position="233"/>
    </location>
</feature>
<dbReference type="Proteomes" id="UP000823629">
    <property type="component" value="Unassembled WGS sequence"/>
</dbReference>
<dbReference type="InterPro" id="IPR001851">
    <property type="entry name" value="ABC_transp_permease"/>
</dbReference>
<dbReference type="EMBL" id="JADING010000042">
    <property type="protein sequence ID" value="MBO8414124.1"/>
    <property type="molecule type" value="Genomic_DNA"/>
</dbReference>
<keyword evidence="5 6" id="KW-0472">Membrane</keyword>
<organism evidence="7 8">
    <name type="scientific">Candidatus Scatoplasma merdavium</name>
    <dbReference type="NCBI Taxonomy" id="2840932"/>
    <lineage>
        <taxon>Bacteria</taxon>
        <taxon>Bacillati</taxon>
        <taxon>Bacillota</taxon>
        <taxon>Bacilli</taxon>
        <taxon>Bacillales</taxon>
        <taxon>Candidatus Scatoplasma</taxon>
    </lineage>
</organism>
<feature type="transmembrane region" description="Helical" evidence="6">
    <location>
        <begin position="136"/>
        <end position="158"/>
    </location>
</feature>
<comment type="caution">
    <text evidence="7">The sequence shown here is derived from an EMBL/GenBank/DDBJ whole genome shotgun (WGS) entry which is preliminary data.</text>
</comment>
<comment type="subcellular location">
    <subcellularLocation>
        <location evidence="1">Cell membrane</location>
        <topology evidence="1">Multi-pass membrane protein</topology>
    </subcellularLocation>
</comment>
<sequence>MLLLLSYMLIFGVSLMFVALGGMFSERSGVINIGLEGTMVIGGFCGFATLKAMQEASVAAPVTVIVTILVGILAGMAYSLLLAVVCINFKADQTLTGTALNLLATALTLVLTKMMNDGAATTISYVKDAFIFDFGVFDINIFLIIAIVVLIVSIFVLYRLRFGLRLRACGENPSAADSVGINVIKYRYAGVLISGALAGIGALAYIIPTTNNWNASTGVAGFGFLALAIMIFGQWKPLRIGIISLIFSFFLSLSYVYSGIFRAMGIEINASMGVTPELFRMLPFIVSLVILAFTSKKSRAPKAEGIPYDKSLR</sequence>
<evidence type="ECO:0000256" key="2">
    <source>
        <dbReference type="ARBA" id="ARBA00022475"/>
    </source>
</evidence>
<evidence type="ECO:0000256" key="3">
    <source>
        <dbReference type="ARBA" id="ARBA00022692"/>
    </source>
</evidence>
<feature type="transmembrane region" description="Helical" evidence="6">
    <location>
        <begin position="99"/>
        <end position="116"/>
    </location>
</feature>
<proteinExistence type="predicted"/>
<reference evidence="7" key="2">
    <citation type="journal article" date="2021" name="PeerJ">
        <title>Extensive microbial diversity within the chicken gut microbiome revealed by metagenomics and culture.</title>
        <authorList>
            <person name="Gilroy R."/>
            <person name="Ravi A."/>
            <person name="Getino M."/>
            <person name="Pursley I."/>
            <person name="Horton D.L."/>
            <person name="Alikhan N.F."/>
            <person name="Baker D."/>
            <person name="Gharbi K."/>
            <person name="Hall N."/>
            <person name="Watson M."/>
            <person name="Adriaenssens E.M."/>
            <person name="Foster-Nyarko E."/>
            <person name="Jarju S."/>
            <person name="Secka A."/>
            <person name="Antonio M."/>
            <person name="Oren A."/>
            <person name="Chaudhuri R.R."/>
            <person name="La Ragione R."/>
            <person name="Hildebrand F."/>
            <person name="Pallen M.J."/>
        </authorList>
    </citation>
    <scope>NUCLEOTIDE SEQUENCE</scope>
    <source>
        <strain evidence="7">1748</strain>
    </source>
</reference>
<accession>A0A9D9D5M0</accession>
<dbReference type="PANTHER" id="PTHR43370:SF1">
    <property type="entry name" value="GUANOSINE ABC TRANSPORTER PERMEASE PROTEIN NUPQ"/>
    <property type="match status" value="1"/>
</dbReference>
<dbReference type="CDD" id="cd06580">
    <property type="entry name" value="TM_PBP1_transp_TpRbsC_like"/>
    <property type="match status" value="1"/>
</dbReference>
<reference evidence="7" key="1">
    <citation type="submission" date="2020-10" db="EMBL/GenBank/DDBJ databases">
        <authorList>
            <person name="Gilroy R."/>
        </authorList>
    </citation>
    <scope>NUCLEOTIDE SEQUENCE</scope>
    <source>
        <strain evidence="7">1748</strain>
    </source>
</reference>
<feature type="transmembrane region" description="Helical" evidence="6">
    <location>
        <begin position="6"/>
        <end position="24"/>
    </location>
</feature>
<evidence type="ECO:0000256" key="4">
    <source>
        <dbReference type="ARBA" id="ARBA00022989"/>
    </source>
</evidence>
<dbReference type="Pfam" id="PF02653">
    <property type="entry name" value="BPD_transp_2"/>
    <property type="match status" value="1"/>
</dbReference>
<dbReference type="GO" id="GO:0005886">
    <property type="term" value="C:plasma membrane"/>
    <property type="evidence" value="ECO:0007669"/>
    <property type="project" value="UniProtKB-SubCell"/>
</dbReference>
<feature type="transmembrane region" description="Helical" evidence="6">
    <location>
        <begin position="278"/>
        <end position="294"/>
    </location>
</feature>
<dbReference type="AlphaFoldDB" id="A0A9D9D5M0"/>
<feature type="transmembrane region" description="Helical" evidence="6">
    <location>
        <begin position="188"/>
        <end position="207"/>
    </location>
</feature>
<feature type="transmembrane region" description="Helical" evidence="6">
    <location>
        <begin position="31"/>
        <end position="50"/>
    </location>
</feature>
<feature type="transmembrane region" description="Helical" evidence="6">
    <location>
        <begin position="240"/>
        <end position="258"/>
    </location>
</feature>
<evidence type="ECO:0000256" key="5">
    <source>
        <dbReference type="ARBA" id="ARBA00023136"/>
    </source>
</evidence>
<evidence type="ECO:0000256" key="1">
    <source>
        <dbReference type="ARBA" id="ARBA00004651"/>
    </source>
</evidence>
<protein>
    <submittedName>
        <fullName evidence="7">ABC transporter permease</fullName>
    </submittedName>
</protein>
<keyword evidence="2" id="KW-1003">Cell membrane</keyword>
<evidence type="ECO:0000256" key="6">
    <source>
        <dbReference type="SAM" id="Phobius"/>
    </source>
</evidence>